<dbReference type="EMBL" id="CP113517">
    <property type="protein sequence ID" value="WAR43806.1"/>
    <property type="molecule type" value="Genomic_DNA"/>
</dbReference>
<dbReference type="CDD" id="cd02440">
    <property type="entry name" value="AdoMet_MTases"/>
    <property type="match status" value="1"/>
</dbReference>
<dbReference type="Gene3D" id="3.40.50.150">
    <property type="entry name" value="Vaccinia Virus protein VP39"/>
    <property type="match status" value="1"/>
</dbReference>
<accession>A0ABY7GH25</accession>
<dbReference type="Pfam" id="PF13489">
    <property type="entry name" value="Methyltransf_23"/>
    <property type="match status" value="1"/>
</dbReference>
<dbReference type="GO" id="GO:0032259">
    <property type="term" value="P:methylation"/>
    <property type="evidence" value="ECO:0007669"/>
    <property type="project" value="UniProtKB-KW"/>
</dbReference>
<dbReference type="RefSeq" id="WP_255188792.1">
    <property type="nucleotide sequence ID" value="NZ_CP113517.1"/>
</dbReference>
<dbReference type="PANTHER" id="PTHR43861">
    <property type="entry name" value="TRANS-ACONITATE 2-METHYLTRANSFERASE-RELATED"/>
    <property type="match status" value="1"/>
</dbReference>
<keyword evidence="2" id="KW-1185">Reference proteome</keyword>
<evidence type="ECO:0000313" key="2">
    <source>
        <dbReference type="Proteomes" id="UP001162780"/>
    </source>
</evidence>
<organism evidence="1 2">
    <name type="scientific">Methylomonas rapida</name>
    <dbReference type="NCBI Taxonomy" id="2963939"/>
    <lineage>
        <taxon>Bacteria</taxon>
        <taxon>Pseudomonadati</taxon>
        <taxon>Pseudomonadota</taxon>
        <taxon>Gammaproteobacteria</taxon>
        <taxon>Methylococcales</taxon>
        <taxon>Methylococcaceae</taxon>
        <taxon>Methylomonas</taxon>
    </lineage>
</organism>
<name>A0ABY7GH25_9GAMM</name>
<dbReference type="SUPFAM" id="SSF53335">
    <property type="entry name" value="S-adenosyl-L-methionine-dependent methyltransferases"/>
    <property type="match status" value="1"/>
</dbReference>
<dbReference type="InterPro" id="IPR029063">
    <property type="entry name" value="SAM-dependent_MTases_sf"/>
</dbReference>
<gene>
    <name evidence="1" type="ORF">NM686_015675</name>
</gene>
<sequence>MTVKLENIDCPLGCAKNDEIVLTGRDRLHDLPGEFTVVKCRSCGLMRTSPRPTPGTMGFYYPDNYGPYLGTQVKRREPTHLSTFKDQVKSLIHHFIDFNTMVLPPLEPGRMLELGCASGVFLYRMANLGWDVQGIEFSGTAAKMAADLGYSVHAGPLETAPKPDGVFDLIVGWMVLEHLHDPVGGLKKLREWAKPDAWLVLSVPNAASLEFRLFKQRWYALQLPTHLYHFTPQSMGQLLESCGWKLEKVHHQRILSNLIASMGYVLRDKGFGKFGQMLIDVPEGSAWWPYLLYPLAWIFSLFGQTGRMTVWARPVNNSTIEASS</sequence>
<evidence type="ECO:0000313" key="1">
    <source>
        <dbReference type="EMBL" id="WAR43806.1"/>
    </source>
</evidence>
<keyword evidence="1" id="KW-0489">Methyltransferase</keyword>
<dbReference type="Proteomes" id="UP001162780">
    <property type="component" value="Chromosome"/>
</dbReference>
<dbReference type="GO" id="GO:0008168">
    <property type="term" value="F:methyltransferase activity"/>
    <property type="evidence" value="ECO:0007669"/>
    <property type="project" value="UniProtKB-KW"/>
</dbReference>
<protein>
    <submittedName>
        <fullName evidence="1">Class I SAM-dependent methyltransferase</fullName>
    </submittedName>
</protein>
<proteinExistence type="predicted"/>
<keyword evidence="1" id="KW-0808">Transferase</keyword>
<reference evidence="1" key="1">
    <citation type="submission" date="2022-11" db="EMBL/GenBank/DDBJ databases">
        <title>Methylomonas rapida sp. nov., Carotenoid-Producing Obligate Methanotrophs with High Growth Characteristics and Biotechnological Potential.</title>
        <authorList>
            <person name="Tikhonova E.N."/>
            <person name="Suleimanov R.Z."/>
            <person name="Miroshnikov K."/>
            <person name="Oshkin I.Y."/>
            <person name="Belova S.E."/>
            <person name="Danilova O.V."/>
            <person name="Ashikhmin A."/>
            <person name="Konopkin A."/>
            <person name="But S.Y."/>
            <person name="Khmelenina V.N."/>
            <person name="Kuznetsov N."/>
            <person name="Pimenov N.V."/>
            <person name="Dedysh S.N."/>
        </authorList>
    </citation>
    <scope>NUCLEOTIDE SEQUENCE</scope>
    <source>
        <strain evidence="1">MP1</strain>
    </source>
</reference>